<feature type="non-terminal residue" evidence="2">
    <location>
        <position position="252"/>
    </location>
</feature>
<name>A0A9E7JWW8_9LILI</name>
<feature type="domain" description="F-box" evidence="1">
    <location>
        <begin position="31"/>
        <end position="78"/>
    </location>
</feature>
<dbReference type="PANTHER" id="PTHR38926">
    <property type="entry name" value="F-BOX DOMAIN CONTAINING PROTEIN, EXPRESSED"/>
    <property type="match status" value="1"/>
</dbReference>
<dbReference type="SUPFAM" id="SSF81383">
    <property type="entry name" value="F-box domain"/>
    <property type="match status" value="1"/>
</dbReference>
<reference evidence="2" key="1">
    <citation type="submission" date="2022-05" db="EMBL/GenBank/DDBJ databases">
        <title>The Musa troglodytarum L. genome provides insights into the mechanism of non-climacteric behaviour and enrichment of carotenoids.</title>
        <authorList>
            <person name="Wang J."/>
        </authorList>
    </citation>
    <scope>NUCLEOTIDE SEQUENCE</scope>
    <source>
        <tissue evidence="2">Leaf</tissue>
    </source>
</reference>
<dbReference type="AlphaFoldDB" id="A0A9E7JWW8"/>
<dbReference type="InterPro" id="IPR032675">
    <property type="entry name" value="LRR_dom_sf"/>
</dbReference>
<dbReference type="Pfam" id="PF12937">
    <property type="entry name" value="F-box-like"/>
    <property type="match status" value="1"/>
</dbReference>
<dbReference type="PROSITE" id="PS50181">
    <property type="entry name" value="FBOX"/>
    <property type="match status" value="1"/>
</dbReference>
<keyword evidence="3" id="KW-1185">Reference proteome</keyword>
<gene>
    <name evidence="2" type="ORF">MUK42_30906</name>
</gene>
<evidence type="ECO:0000259" key="1">
    <source>
        <dbReference type="PROSITE" id="PS50181"/>
    </source>
</evidence>
<dbReference type="Proteomes" id="UP001055439">
    <property type="component" value="Chromosome 4"/>
</dbReference>
<dbReference type="OrthoDB" id="10257471at2759"/>
<dbReference type="InterPro" id="IPR001810">
    <property type="entry name" value="F-box_dom"/>
</dbReference>
<dbReference type="InterPro" id="IPR036047">
    <property type="entry name" value="F-box-like_dom_sf"/>
</dbReference>
<dbReference type="Gene3D" id="3.80.10.10">
    <property type="entry name" value="Ribonuclease Inhibitor"/>
    <property type="match status" value="1"/>
</dbReference>
<evidence type="ECO:0000313" key="2">
    <source>
        <dbReference type="EMBL" id="URD96675.1"/>
    </source>
</evidence>
<dbReference type="EMBL" id="CP097506">
    <property type="protein sequence ID" value="URD96675.1"/>
    <property type="molecule type" value="Genomic_DNA"/>
</dbReference>
<dbReference type="PANTHER" id="PTHR38926:SF5">
    <property type="entry name" value="F-BOX AND LEUCINE-RICH REPEAT PROTEIN 6"/>
    <property type="match status" value="1"/>
</dbReference>
<protein>
    <submittedName>
        <fullName evidence="2">F-box LRR-repeat protein</fullName>
    </submittedName>
</protein>
<accession>A0A9E7JWW8</accession>
<evidence type="ECO:0000313" key="3">
    <source>
        <dbReference type="Proteomes" id="UP001055439"/>
    </source>
</evidence>
<organism evidence="2 3">
    <name type="scientific">Musa troglodytarum</name>
    <name type="common">fe'i banana</name>
    <dbReference type="NCBI Taxonomy" id="320322"/>
    <lineage>
        <taxon>Eukaryota</taxon>
        <taxon>Viridiplantae</taxon>
        <taxon>Streptophyta</taxon>
        <taxon>Embryophyta</taxon>
        <taxon>Tracheophyta</taxon>
        <taxon>Spermatophyta</taxon>
        <taxon>Magnoliopsida</taxon>
        <taxon>Liliopsida</taxon>
        <taxon>Zingiberales</taxon>
        <taxon>Musaceae</taxon>
        <taxon>Musa</taxon>
    </lineage>
</organism>
<sequence length="252" mass="28426">MDVGSPKRGKILKGKSVADEGAAMSEQAIDDRRWENLPTNCLVDIFQKLSLHDLTLGVPFVCKSWYEASLDPSCWKILDFRTIDPRPGSEFTEKFKHEYRLDKYQFRGFLHFLIRRSCKLAGLLIHPPSQRIPINDLVYILKECPKLDIYNPPLSVKNPGLMRKFILTVHETILRRAKCCYSMGVPKTEDGSLRRSSQPSFSAQGKYAAGDGGKLSFRLALALRLGSYYSSAASIGMAMLYSQQTCSAHLLQ</sequence>
<proteinExistence type="predicted"/>